<dbReference type="GO" id="GO:0005929">
    <property type="term" value="C:cilium"/>
    <property type="evidence" value="ECO:0007669"/>
    <property type="project" value="UniProtKB-SubCell"/>
</dbReference>
<keyword evidence="3" id="KW-0963">Cytoplasm</keyword>
<feature type="domain" description="Deleted in lung and esophageal cancer protein 1 Ig-like" evidence="7">
    <location>
        <begin position="158"/>
        <end position="225"/>
    </location>
</feature>
<dbReference type="GO" id="GO:0005737">
    <property type="term" value="C:cytoplasm"/>
    <property type="evidence" value="ECO:0007669"/>
    <property type="project" value="UniProtKB-SubCell"/>
</dbReference>
<accession>A0A3Q3WJF9</accession>
<evidence type="ECO:0000256" key="5">
    <source>
        <dbReference type="ARBA" id="ARBA00023273"/>
    </source>
</evidence>
<keyword evidence="5" id="KW-0966">Cell projection</keyword>
<evidence type="ECO:0000259" key="6">
    <source>
        <dbReference type="Pfam" id="PF22544"/>
    </source>
</evidence>
<organism evidence="8 9">
    <name type="scientific">Mola mola</name>
    <name type="common">Ocean sunfish</name>
    <name type="synonym">Tetraodon mola</name>
    <dbReference type="NCBI Taxonomy" id="94237"/>
    <lineage>
        <taxon>Eukaryota</taxon>
        <taxon>Metazoa</taxon>
        <taxon>Chordata</taxon>
        <taxon>Craniata</taxon>
        <taxon>Vertebrata</taxon>
        <taxon>Euteleostomi</taxon>
        <taxon>Actinopterygii</taxon>
        <taxon>Neopterygii</taxon>
        <taxon>Teleostei</taxon>
        <taxon>Neoteleostei</taxon>
        <taxon>Acanthomorphata</taxon>
        <taxon>Eupercaria</taxon>
        <taxon>Tetraodontiformes</taxon>
        <taxon>Molidae</taxon>
        <taxon>Mola</taxon>
    </lineage>
</organism>
<name>A0A3Q3WJF9_MOLML</name>
<dbReference type="InterPro" id="IPR059041">
    <property type="entry name" value="Ig_DLEC1_1"/>
</dbReference>
<evidence type="ECO:0000259" key="7">
    <source>
        <dbReference type="Pfam" id="PF23277"/>
    </source>
</evidence>
<keyword evidence="4" id="KW-0969">Cilium</keyword>
<evidence type="ECO:0000313" key="9">
    <source>
        <dbReference type="Proteomes" id="UP000261620"/>
    </source>
</evidence>
<proteinExistence type="predicted"/>
<dbReference type="Pfam" id="PF23277">
    <property type="entry name" value="Ig_Dlec1_1"/>
    <property type="match status" value="1"/>
</dbReference>
<dbReference type="GO" id="GO:0015631">
    <property type="term" value="F:tubulin binding"/>
    <property type="evidence" value="ECO:0007669"/>
    <property type="project" value="TreeGrafter"/>
</dbReference>
<reference evidence="8" key="1">
    <citation type="submission" date="2025-08" db="UniProtKB">
        <authorList>
            <consortium name="Ensembl"/>
        </authorList>
    </citation>
    <scope>IDENTIFICATION</scope>
</reference>
<evidence type="ECO:0000313" key="8">
    <source>
        <dbReference type="Ensembl" id="ENSMMOP00000012407.1"/>
    </source>
</evidence>
<evidence type="ECO:0000256" key="4">
    <source>
        <dbReference type="ARBA" id="ARBA00023069"/>
    </source>
</evidence>
<sequence length="1317" mass="146570">MMSCYELAHSSKIHVSFLEGYVTLCKGLQPPLDLLFYIFKDLYTKDIIWSDTLSNLIKTKYGRSRYHERYVEELQQAQSVYHQCIKEADMLESHIIQARARAAAAEKQAYERMVEKMGDVADYQGLLTGTAVSHVNHYKRKRPPRSTKVTCPVLCQTTLQLQNLTSASRHVRVSPPTTPYFSVGQGRFPGEDGVIAPGMSCKYIVRFAPDSLGDYEDFITVETEVEHLLVVPIVATRAPPVLTLPRVLDCGFCLIGGVKCVEFQCQNVGFSAGTFWIIPKNQWPPSNLRSVARTYFCEQPPFAIGPSQFALQPGEALVIVFFPTAVEKSSKVFTIMCDNSQVKDITIEGEGQQIDLDLVSPCEKKEPPVGGEALDLTAEHIVHFSRCNPHFVQQKKLIVRNNVHLELPFYWQIRKPNLRSLLPGETPKPSHIQFHLATHDAFQVSPVTGVLAPCQEQEFLLTFCPKELKDYHSVCNLVLSDVPQVPHVPPHFLPGHTGPVVKDVTAMEIEVKGSTEPYQVLLEPYAIVIPGEVFIFTTIHRQFKVNYASFVICFLIYSILNLSFVGLGIEENECFDFDLMVTGERPERVVTSLVCHIEHYHKSVTLPVKVSFKGPIVTVSVPSVDFGLIRLGEQGRASLCLTNITHLEASWMLKEMQHDTDTQISVEPRRGVLPPLASCSVDLLFMPRFCQRYQKELQLAVENGAESHLLVRGDVQSPLVCLLNCKLILSELYIGVPANATVTLINQTLLPSYFSWAVYDESPSTLLIDFGDDVILMRAVTKQLLITNQTAIPAPFTIEAEYFTCSASKSNEPGPFLYLLAEFTSSLLAHGKGAAFFVSPDSGMLGPFETQTVDVTAYTDMWGEYRDHLICKVGDLEATLVPMQMIVKGCPLYFQLTGPRPNCQNQGPIIQFGTHVSGGDTVARCLRINNPTEFDIRMDWETYNINPNDHQPINADSTDESSGALRISDGRVQAARERKETLDSEGTSVSAQSVNVSAKMHLSDNIRPHVGSLSDYPYCITPQQMVIPAKGSSTIRVSFTPLTLSESVFESRCVGLALGFMSLNTELAACVPGKVGRQKEVSGGPIKLHIFVLTPRCCRLSVQMEDDERVLEFRASAGDLLKRESEQEVGLRNTYPQCTDILKRTHEVKVGLGIMVNVAFHCSPSLLDHTDQADEEVMPGVTLIHSASGQRKLRFEQNLQIHYSNNSLQVRSVPLRAHLDLATMRLSTYSIDFGCCYVGQTLTAGVNLYSHGAHTYWKSLIGCFLRVHIMCCSEDKEFQSTVVIRSPLVKTPLTLQLQGTGSFDKAYKSDMTSPAAV</sequence>
<dbReference type="PANTHER" id="PTHR46348">
    <property type="entry name" value="DELETED IN LUNG AND ESOPHAGEAL CANCER PROTEIN 1"/>
    <property type="match status" value="1"/>
</dbReference>
<feature type="domain" description="HYDIN/VesB/CFA65-like Ig-like" evidence="6">
    <location>
        <begin position="615"/>
        <end position="713"/>
    </location>
</feature>
<dbReference type="Gene3D" id="2.60.40.10">
    <property type="entry name" value="Immunoglobulins"/>
    <property type="match status" value="5"/>
</dbReference>
<dbReference type="PANTHER" id="PTHR46348:SF1">
    <property type="entry name" value="DELETED IN LUNG AND ESOPHAGEAL CANCER PROTEIN 1"/>
    <property type="match status" value="1"/>
</dbReference>
<dbReference type="Ensembl" id="ENSMMOT00000012612.1">
    <property type="protein sequence ID" value="ENSMMOP00000012407.1"/>
    <property type="gene ID" value="ENSMMOG00000009526.1"/>
</dbReference>
<keyword evidence="9" id="KW-1185">Reference proteome</keyword>
<dbReference type="Pfam" id="PF23316">
    <property type="entry name" value="Ig_DLEC1_6th"/>
    <property type="match status" value="1"/>
</dbReference>
<comment type="subcellular location">
    <subcellularLocation>
        <location evidence="1">Cell projection</location>
        <location evidence="1">Cilium</location>
    </subcellularLocation>
    <subcellularLocation>
        <location evidence="2">Cytoplasm</location>
    </subcellularLocation>
</comment>
<dbReference type="InterPro" id="IPR013783">
    <property type="entry name" value="Ig-like_fold"/>
</dbReference>
<reference evidence="8" key="2">
    <citation type="submission" date="2025-09" db="UniProtKB">
        <authorList>
            <consortium name="Ensembl"/>
        </authorList>
    </citation>
    <scope>IDENTIFICATION</scope>
</reference>
<dbReference type="InterPro" id="IPR033304">
    <property type="entry name" value="DLEC1"/>
</dbReference>
<dbReference type="Proteomes" id="UP000261620">
    <property type="component" value="Unplaced"/>
</dbReference>
<protein>
    <submittedName>
        <fullName evidence="8">Uncharacterized protein</fullName>
    </submittedName>
</protein>
<dbReference type="STRING" id="94237.ENSMMOP00000012407"/>
<evidence type="ECO:0000256" key="2">
    <source>
        <dbReference type="ARBA" id="ARBA00004496"/>
    </source>
</evidence>
<evidence type="ECO:0000256" key="3">
    <source>
        <dbReference type="ARBA" id="ARBA00022490"/>
    </source>
</evidence>
<dbReference type="Pfam" id="PF22544">
    <property type="entry name" value="HYDIN_VesB_CFA65-like_Ig"/>
    <property type="match status" value="1"/>
</dbReference>
<dbReference type="GO" id="GO:0008285">
    <property type="term" value="P:negative regulation of cell population proliferation"/>
    <property type="evidence" value="ECO:0007669"/>
    <property type="project" value="InterPro"/>
</dbReference>
<dbReference type="InterPro" id="IPR053879">
    <property type="entry name" value="HYDIN_VesB_CFA65-like_Ig"/>
</dbReference>
<evidence type="ECO:0000256" key="1">
    <source>
        <dbReference type="ARBA" id="ARBA00004138"/>
    </source>
</evidence>